<dbReference type="SUPFAM" id="SSF49899">
    <property type="entry name" value="Concanavalin A-like lectins/glucanases"/>
    <property type="match status" value="1"/>
</dbReference>
<reference evidence="1" key="1">
    <citation type="submission" date="2020-03" db="EMBL/GenBank/DDBJ databases">
        <title>The deep terrestrial virosphere.</title>
        <authorList>
            <person name="Holmfeldt K."/>
            <person name="Nilsson E."/>
            <person name="Simone D."/>
            <person name="Lopez-Fernandez M."/>
            <person name="Wu X."/>
            <person name="de Brujin I."/>
            <person name="Lundin D."/>
            <person name="Andersson A."/>
            <person name="Bertilsson S."/>
            <person name="Dopson M."/>
        </authorList>
    </citation>
    <scope>NUCLEOTIDE SEQUENCE</scope>
    <source>
        <strain evidence="1">TM448A02238</strain>
    </source>
</reference>
<sequence length="226" mass="24934">MLDFIRDSLVLYLPLWKKDAATGQTFMSEDAYGHLCTITGASWRIDGRTFNGITNKIVIADAASLQLTGAFTLGCWMLQEIKGLEGLITKAPGVEGQQEWYLIISATGQVLVGWLSSTNPNYLQCFGTLDVSDAAWHHIMVTWNGINTIGSTVIYVDSAVDALSADTKGGTGYTPYDGVANVEIGRYFGSDVYCFDGWIGEVCIYNRALSAQEIQHIYLATKWRYR</sequence>
<organism evidence="1">
    <name type="scientific">viral metagenome</name>
    <dbReference type="NCBI Taxonomy" id="1070528"/>
    <lineage>
        <taxon>unclassified sequences</taxon>
        <taxon>metagenomes</taxon>
        <taxon>organismal metagenomes</taxon>
    </lineage>
</organism>
<dbReference type="AlphaFoldDB" id="A0A6H1ZWF1"/>
<protein>
    <submittedName>
        <fullName evidence="1">Putative lectin/glucanase superfamily protein</fullName>
    </submittedName>
</protein>
<dbReference type="Pfam" id="PF13385">
    <property type="entry name" value="Laminin_G_3"/>
    <property type="match status" value="1"/>
</dbReference>
<keyword evidence="1" id="KW-0430">Lectin</keyword>
<dbReference type="EMBL" id="MT144280">
    <property type="protein sequence ID" value="QJA51647.1"/>
    <property type="molecule type" value="Genomic_DNA"/>
</dbReference>
<name>A0A6H1ZWF1_9ZZZZ</name>
<evidence type="ECO:0000313" key="1">
    <source>
        <dbReference type="EMBL" id="QJA51647.1"/>
    </source>
</evidence>
<proteinExistence type="predicted"/>
<gene>
    <name evidence="1" type="ORF">TM448A02238_0002</name>
</gene>
<dbReference type="InterPro" id="IPR013320">
    <property type="entry name" value="ConA-like_dom_sf"/>
</dbReference>
<accession>A0A6H1ZWF1</accession>
<dbReference type="GO" id="GO:0030246">
    <property type="term" value="F:carbohydrate binding"/>
    <property type="evidence" value="ECO:0007669"/>
    <property type="project" value="UniProtKB-KW"/>
</dbReference>
<dbReference type="Gene3D" id="2.60.120.200">
    <property type="match status" value="1"/>
</dbReference>